<dbReference type="KEGG" id="sli:Slin_2758"/>
<protein>
    <recommendedName>
        <fullName evidence="1">SnoaL-like domain-containing protein</fullName>
    </recommendedName>
</protein>
<proteinExistence type="predicted"/>
<dbReference type="Proteomes" id="UP000002028">
    <property type="component" value="Chromosome"/>
</dbReference>
<reference evidence="2 3" key="1">
    <citation type="journal article" date="2010" name="Stand. Genomic Sci.">
        <title>Complete genome sequence of Spirosoma linguale type strain (1).</title>
        <authorList>
            <person name="Lail K."/>
            <person name="Sikorski J."/>
            <person name="Saunders E."/>
            <person name="Lapidus A."/>
            <person name="Glavina Del Rio T."/>
            <person name="Copeland A."/>
            <person name="Tice H."/>
            <person name="Cheng J.-F."/>
            <person name="Lucas S."/>
            <person name="Nolan M."/>
            <person name="Bruce D."/>
            <person name="Goodwin L."/>
            <person name="Pitluck S."/>
            <person name="Ivanova N."/>
            <person name="Mavromatis K."/>
            <person name="Ovchinnikova G."/>
            <person name="Pati A."/>
            <person name="Chen A."/>
            <person name="Palaniappan K."/>
            <person name="Land M."/>
            <person name="Hauser L."/>
            <person name="Chang Y.-J."/>
            <person name="Jeffries C.D."/>
            <person name="Chain P."/>
            <person name="Brettin T."/>
            <person name="Detter J.C."/>
            <person name="Schuetze A."/>
            <person name="Rohde M."/>
            <person name="Tindall B.J."/>
            <person name="Goeker M."/>
            <person name="Bristow J."/>
            <person name="Eisen J.A."/>
            <person name="Markowitz V."/>
            <person name="Hugenholtz P."/>
            <person name="Kyrpides N.C."/>
            <person name="Klenk H.-P."/>
            <person name="Chen F."/>
        </authorList>
    </citation>
    <scope>NUCLEOTIDE SEQUENCE [LARGE SCALE GENOMIC DNA]</scope>
    <source>
        <strain evidence="3">ATCC 33905 / DSM 74 / LMG 10896 / Claus 1</strain>
    </source>
</reference>
<dbReference type="CDD" id="cd00531">
    <property type="entry name" value="NTF2_like"/>
    <property type="match status" value="1"/>
</dbReference>
<gene>
    <name evidence="2" type="ordered locus">Slin_2758</name>
</gene>
<feature type="domain" description="SnoaL-like" evidence="1">
    <location>
        <begin position="28"/>
        <end position="156"/>
    </location>
</feature>
<evidence type="ECO:0000313" key="3">
    <source>
        <dbReference type="Proteomes" id="UP000002028"/>
    </source>
</evidence>
<dbReference type="InterPro" id="IPR037401">
    <property type="entry name" value="SnoaL-like"/>
</dbReference>
<evidence type="ECO:0000259" key="1">
    <source>
        <dbReference type="Pfam" id="PF13577"/>
    </source>
</evidence>
<dbReference type="Pfam" id="PF13577">
    <property type="entry name" value="SnoaL_4"/>
    <property type="match status" value="1"/>
</dbReference>
<name>D2QII9_SPILD</name>
<dbReference type="EMBL" id="CP001769">
    <property type="protein sequence ID" value="ADB38773.1"/>
    <property type="molecule type" value="Genomic_DNA"/>
</dbReference>
<dbReference type="Gene3D" id="3.10.450.50">
    <property type="match status" value="1"/>
</dbReference>
<dbReference type="eggNOG" id="COG0702">
    <property type="taxonomic scope" value="Bacteria"/>
</dbReference>
<dbReference type="STRING" id="504472.Slin_2758"/>
<keyword evidence="3" id="KW-1185">Reference proteome</keyword>
<dbReference type="InterPro" id="IPR032710">
    <property type="entry name" value="NTF2-like_dom_sf"/>
</dbReference>
<evidence type="ECO:0000313" key="2">
    <source>
        <dbReference type="EMBL" id="ADB38773.1"/>
    </source>
</evidence>
<dbReference type="AlphaFoldDB" id="D2QII9"/>
<dbReference type="HOGENOM" id="CLU_106738_3_0_10"/>
<sequence length="170" mass="19047">MKTLCFAIILSSLFTMTYAQKTVEERLQQIEDRMALKALVDEFSILADRKDVATQVLLFTEDAKVETMNNGQAVSALVGRKQIGDAFANFLALFEVVYHINGQQTVTIAGNKASGISYCEVTLVGDQNGKKMKTKMGVHYKDEYVKQNGKWLIANRQSTFAWRDVQPLGQ</sequence>
<dbReference type="SUPFAM" id="SSF54427">
    <property type="entry name" value="NTF2-like"/>
    <property type="match status" value="1"/>
</dbReference>
<organism evidence="2 3">
    <name type="scientific">Spirosoma linguale (strain ATCC 33905 / DSM 74 / LMG 10896 / Claus 1)</name>
    <dbReference type="NCBI Taxonomy" id="504472"/>
    <lineage>
        <taxon>Bacteria</taxon>
        <taxon>Pseudomonadati</taxon>
        <taxon>Bacteroidota</taxon>
        <taxon>Cytophagia</taxon>
        <taxon>Cytophagales</taxon>
        <taxon>Cytophagaceae</taxon>
        <taxon>Spirosoma</taxon>
    </lineage>
</organism>
<accession>D2QII9</accession>